<keyword evidence="3" id="KW-1185">Reference proteome</keyword>
<reference evidence="2 3" key="1">
    <citation type="submission" date="2023-01" db="EMBL/GenBank/DDBJ databases">
        <title>Analysis of 21 Apiospora genomes using comparative genomics revels a genus with tremendous synthesis potential of carbohydrate active enzymes and secondary metabolites.</title>
        <authorList>
            <person name="Sorensen T."/>
        </authorList>
    </citation>
    <scope>NUCLEOTIDE SEQUENCE [LARGE SCALE GENOMIC DNA]</scope>
    <source>
        <strain evidence="2 3">CBS 20057</strain>
    </source>
</reference>
<accession>A0ABR1R9I8</accession>
<protein>
    <recommendedName>
        <fullName evidence="4">Ecp2 effector protein domain-containing protein</fullName>
    </recommendedName>
</protein>
<gene>
    <name evidence="2" type="ORF">PG991_012298</name>
</gene>
<sequence>MHFSIPAILTLLLAGSQAVPTSPPPAIRIPQGQSDGSYLVHHWGARQELHERLPDPTDQELQATLIPRPQLFKRDDYIACGCVDLDHRDCDDATHGVELWADKVHTIQPDLCFYNIARSVVAFICVPKANGNTIPFSINSDDAKRSWKHITDSCGRYKAGSEGWKPAHVTGYMTSDHGDYFGDAWKSPRTSC</sequence>
<comment type="caution">
    <text evidence="2">The sequence shown here is derived from an EMBL/GenBank/DDBJ whole genome shotgun (WGS) entry which is preliminary data.</text>
</comment>
<evidence type="ECO:0008006" key="4">
    <source>
        <dbReference type="Google" id="ProtNLM"/>
    </source>
</evidence>
<feature type="chain" id="PRO_5047207271" description="Ecp2 effector protein domain-containing protein" evidence="1">
    <location>
        <begin position="19"/>
        <end position="192"/>
    </location>
</feature>
<keyword evidence="1" id="KW-0732">Signal</keyword>
<evidence type="ECO:0000256" key="1">
    <source>
        <dbReference type="SAM" id="SignalP"/>
    </source>
</evidence>
<dbReference type="Proteomes" id="UP001396898">
    <property type="component" value="Unassembled WGS sequence"/>
</dbReference>
<name>A0ABR1R9I8_9PEZI</name>
<evidence type="ECO:0000313" key="2">
    <source>
        <dbReference type="EMBL" id="KAK8006001.1"/>
    </source>
</evidence>
<evidence type="ECO:0000313" key="3">
    <source>
        <dbReference type="Proteomes" id="UP001396898"/>
    </source>
</evidence>
<organism evidence="2 3">
    <name type="scientific">Apiospora marii</name>
    <dbReference type="NCBI Taxonomy" id="335849"/>
    <lineage>
        <taxon>Eukaryota</taxon>
        <taxon>Fungi</taxon>
        <taxon>Dikarya</taxon>
        <taxon>Ascomycota</taxon>
        <taxon>Pezizomycotina</taxon>
        <taxon>Sordariomycetes</taxon>
        <taxon>Xylariomycetidae</taxon>
        <taxon>Amphisphaeriales</taxon>
        <taxon>Apiosporaceae</taxon>
        <taxon>Apiospora</taxon>
    </lineage>
</organism>
<proteinExistence type="predicted"/>
<feature type="signal peptide" evidence="1">
    <location>
        <begin position="1"/>
        <end position="18"/>
    </location>
</feature>
<dbReference type="EMBL" id="JAQQWI010000017">
    <property type="protein sequence ID" value="KAK8006001.1"/>
    <property type="molecule type" value="Genomic_DNA"/>
</dbReference>